<dbReference type="EMBL" id="CP058316">
    <property type="protein sequence ID" value="QLD10358.1"/>
    <property type="molecule type" value="Genomic_DNA"/>
</dbReference>
<evidence type="ECO:0000313" key="2">
    <source>
        <dbReference type="EMBL" id="QLD10358.1"/>
    </source>
</evidence>
<feature type="transmembrane region" description="Helical" evidence="1">
    <location>
        <begin position="97"/>
        <end position="119"/>
    </location>
</feature>
<gene>
    <name evidence="2" type="ORF">HW566_00265</name>
</gene>
<name>A0A7D5JDG8_9MICO</name>
<dbReference type="AlphaFoldDB" id="A0A7D5JDG8"/>
<sequence>MWLRRALFHWLLPAALVLPLWLVVGWAVSGASGWVFLWVLFIAVPSVLIGQLVATLLVRARGTVRHSRELSWWDVLVFGVWHVLVIAVGLYPEGAFWPLLLAATAGFLAVFWVSLWQLFREARPVSLFTVPVDPAFLRGAAADRRDRAAAEDVYVVEEAPRRER</sequence>
<accession>A0A7D5JDG8</accession>
<feature type="transmembrane region" description="Helical" evidence="1">
    <location>
        <begin position="7"/>
        <end position="28"/>
    </location>
</feature>
<protein>
    <submittedName>
        <fullName evidence="2">MFS transporter permease</fullName>
    </submittedName>
</protein>
<dbReference type="Proteomes" id="UP000509638">
    <property type="component" value="Chromosome"/>
</dbReference>
<evidence type="ECO:0000313" key="3">
    <source>
        <dbReference type="Proteomes" id="UP000509638"/>
    </source>
</evidence>
<dbReference type="RefSeq" id="WP_178009386.1">
    <property type="nucleotide sequence ID" value="NZ_CP058316.1"/>
</dbReference>
<feature type="transmembrane region" description="Helical" evidence="1">
    <location>
        <begin position="34"/>
        <end position="58"/>
    </location>
</feature>
<keyword evidence="1" id="KW-1133">Transmembrane helix</keyword>
<organism evidence="2 3">
    <name type="scientific">Microbacterium oleivorans</name>
    <dbReference type="NCBI Taxonomy" id="273677"/>
    <lineage>
        <taxon>Bacteria</taxon>
        <taxon>Bacillati</taxon>
        <taxon>Actinomycetota</taxon>
        <taxon>Actinomycetes</taxon>
        <taxon>Micrococcales</taxon>
        <taxon>Microbacteriaceae</taxon>
        <taxon>Microbacterium</taxon>
    </lineage>
</organism>
<evidence type="ECO:0000256" key="1">
    <source>
        <dbReference type="SAM" id="Phobius"/>
    </source>
</evidence>
<proteinExistence type="predicted"/>
<keyword evidence="1" id="KW-0472">Membrane</keyword>
<keyword evidence="1" id="KW-0812">Transmembrane</keyword>
<reference evidence="2 3" key="1">
    <citation type="submission" date="2020-06" db="EMBL/GenBank/DDBJ databases">
        <authorList>
            <person name="Jo H."/>
        </authorList>
    </citation>
    <scope>NUCLEOTIDE SEQUENCE [LARGE SCALE GENOMIC DNA]</scope>
    <source>
        <strain evidence="2 3">I46</strain>
    </source>
</reference>
<feature type="transmembrane region" description="Helical" evidence="1">
    <location>
        <begin position="70"/>
        <end position="91"/>
    </location>
</feature>